<accession>A0ABT0QAP5</accession>
<proteinExistence type="predicted"/>
<comment type="caution">
    <text evidence="1">The sequence shown here is derived from an EMBL/GenBank/DDBJ whole genome shotgun (WGS) entry which is preliminary data.</text>
</comment>
<evidence type="ECO:0000313" key="1">
    <source>
        <dbReference type="EMBL" id="MCL6294052.1"/>
    </source>
</evidence>
<dbReference type="Pfam" id="PF13715">
    <property type="entry name" value="CarbopepD_reg_2"/>
    <property type="match status" value="1"/>
</dbReference>
<dbReference type="RefSeq" id="WP_249972051.1">
    <property type="nucleotide sequence ID" value="NZ_JAMFLZ010000001.1"/>
</dbReference>
<organism evidence="1 2">
    <name type="scientific">Jejuia spongiicola</name>
    <dbReference type="NCBI Taxonomy" id="2942207"/>
    <lineage>
        <taxon>Bacteria</taxon>
        <taxon>Pseudomonadati</taxon>
        <taxon>Bacteroidota</taxon>
        <taxon>Flavobacteriia</taxon>
        <taxon>Flavobacteriales</taxon>
        <taxon>Flavobacteriaceae</taxon>
        <taxon>Jejuia</taxon>
    </lineage>
</organism>
<name>A0ABT0QAP5_9FLAO</name>
<reference evidence="1" key="1">
    <citation type="submission" date="2022-05" db="EMBL/GenBank/DDBJ databases">
        <authorList>
            <person name="Park J.-S."/>
        </authorList>
    </citation>
    <scope>NUCLEOTIDE SEQUENCE</scope>
    <source>
        <strain evidence="1">2012CJ34-3</strain>
    </source>
</reference>
<sequence length="508" mass="59463">MKPNLHLILITLIFSQLIQSQESIHAKLIDSTTQKPIPFATVELNKKSGVITNGNGIFHMHLNRKSTKKDSLFINCLGYETKRVAIQKFTDSIIVLSQKSIELDEVLVSNKNYTIEEILEKISQNLANNYDFDFTKSKLFYRESYLTNILKNNIDIKKSTIPEFSQKFVDSILNIMPKSSDNYTEILGNLYEKPIPNNAQKLDIIKASNLYDKNNEITFEGLEEKFNAIFRKHVKRDSYFKIKSGWFGTKEEIDSSLFGDEKEAKEVEQTKELIEAQKKKERERKKNFLRYRKGSITNLEYSSFIYEDSHLNFLEKSRRYDFELLDYIFLNGNFVYKITFTPKRKEDFKGTIYVNTDDFAIVRVDYENVKSLKKFRLLGISLNEYLKKGTFIYSKNNADKYALKYAEVEMGSKFGIKRPLKIIEKNKNTKGRRKQNEISTDIHFIVSNITKKELVVFENESITEASFNSYTEKAKVNPTYLPKYDPEFWKGYNVIEPNQAIKDFKSIE</sequence>
<evidence type="ECO:0000313" key="2">
    <source>
        <dbReference type="Proteomes" id="UP001165381"/>
    </source>
</evidence>
<gene>
    <name evidence="1" type="ORF">M3P09_03545</name>
</gene>
<dbReference type="Proteomes" id="UP001165381">
    <property type="component" value="Unassembled WGS sequence"/>
</dbReference>
<keyword evidence="2" id="KW-1185">Reference proteome</keyword>
<dbReference type="EMBL" id="JAMFLZ010000001">
    <property type="protein sequence ID" value="MCL6294052.1"/>
    <property type="molecule type" value="Genomic_DNA"/>
</dbReference>
<protein>
    <submittedName>
        <fullName evidence="1">DUF5686 and carboxypeptidase regulatory-like domain-containing protein</fullName>
    </submittedName>
</protein>